<accession>F4S0U8</accession>
<dbReference type="GeneID" id="18924181"/>
<name>F4S0U8_MELLP</name>
<gene>
    <name evidence="1" type="ORF">MELLADRAFT_110756</name>
</gene>
<dbReference type="KEGG" id="mlr:MELLADRAFT_110756"/>
<protein>
    <submittedName>
        <fullName evidence="1">Uncharacterized protein</fullName>
    </submittedName>
</protein>
<dbReference type="AlphaFoldDB" id="F4S0U8"/>
<dbReference type="RefSeq" id="XP_007415092.1">
    <property type="nucleotide sequence ID" value="XM_007415030.1"/>
</dbReference>
<sequence>MRHRAKLIRLIHRKPVEPEAEVPEKILQKMHVSANNHSLVNSHSMQRAASMPPAVPIPWDPSAMDVDINAVASRHPFPPLPTGVSFRSFVKFCHNRKLCHRCLKAYNSTHKGPDGKGIGCPNLPPRTTQEIELFMQKHQSQVSTPSNSQTPVFVQRPSELLLVVLQ</sequence>
<evidence type="ECO:0000313" key="1">
    <source>
        <dbReference type="EMBL" id="EGG01747.1"/>
    </source>
</evidence>
<dbReference type="VEuPathDB" id="FungiDB:MELLADRAFT_110756"/>
<keyword evidence="2" id="KW-1185">Reference proteome</keyword>
<dbReference type="EMBL" id="GL883136">
    <property type="protein sequence ID" value="EGG01747.1"/>
    <property type="molecule type" value="Genomic_DNA"/>
</dbReference>
<evidence type="ECO:0000313" key="2">
    <source>
        <dbReference type="Proteomes" id="UP000001072"/>
    </source>
</evidence>
<reference evidence="2" key="1">
    <citation type="journal article" date="2011" name="Proc. Natl. Acad. Sci. U.S.A.">
        <title>Obligate biotrophy features unraveled by the genomic analysis of rust fungi.</title>
        <authorList>
            <person name="Duplessis S."/>
            <person name="Cuomo C.A."/>
            <person name="Lin Y.-C."/>
            <person name="Aerts A."/>
            <person name="Tisserant E."/>
            <person name="Veneault-Fourrey C."/>
            <person name="Joly D.L."/>
            <person name="Hacquard S."/>
            <person name="Amselem J."/>
            <person name="Cantarel B.L."/>
            <person name="Chiu R."/>
            <person name="Coutinho P.M."/>
            <person name="Feau N."/>
            <person name="Field M."/>
            <person name="Frey P."/>
            <person name="Gelhaye E."/>
            <person name="Goldberg J."/>
            <person name="Grabherr M.G."/>
            <person name="Kodira C.D."/>
            <person name="Kohler A."/>
            <person name="Kuees U."/>
            <person name="Lindquist E.A."/>
            <person name="Lucas S.M."/>
            <person name="Mago R."/>
            <person name="Mauceli E."/>
            <person name="Morin E."/>
            <person name="Murat C."/>
            <person name="Pangilinan J.L."/>
            <person name="Park R."/>
            <person name="Pearson M."/>
            <person name="Quesneville H."/>
            <person name="Rouhier N."/>
            <person name="Sakthikumar S."/>
            <person name="Salamov A.A."/>
            <person name="Schmutz J."/>
            <person name="Selles B."/>
            <person name="Shapiro H."/>
            <person name="Tanguay P."/>
            <person name="Tuskan G.A."/>
            <person name="Henrissat B."/>
            <person name="Van de Peer Y."/>
            <person name="Rouze P."/>
            <person name="Ellis J.G."/>
            <person name="Dodds P.N."/>
            <person name="Schein J.E."/>
            <person name="Zhong S."/>
            <person name="Hamelin R.C."/>
            <person name="Grigoriev I.V."/>
            <person name="Szabo L.J."/>
            <person name="Martin F."/>
        </authorList>
    </citation>
    <scope>NUCLEOTIDE SEQUENCE [LARGE SCALE GENOMIC DNA]</scope>
    <source>
        <strain evidence="2">98AG31 / pathotype 3-4-7</strain>
    </source>
</reference>
<organism evidence="2">
    <name type="scientific">Melampsora larici-populina (strain 98AG31 / pathotype 3-4-7)</name>
    <name type="common">Poplar leaf rust fungus</name>
    <dbReference type="NCBI Taxonomy" id="747676"/>
    <lineage>
        <taxon>Eukaryota</taxon>
        <taxon>Fungi</taxon>
        <taxon>Dikarya</taxon>
        <taxon>Basidiomycota</taxon>
        <taxon>Pucciniomycotina</taxon>
        <taxon>Pucciniomycetes</taxon>
        <taxon>Pucciniales</taxon>
        <taxon>Melampsoraceae</taxon>
        <taxon>Melampsora</taxon>
    </lineage>
</organism>
<proteinExistence type="predicted"/>
<dbReference type="Proteomes" id="UP000001072">
    <property type="component" value="Unassembled WGS sequence"/>
</dbReference>
<dbReference type="HOGENOM" id="CLU_1603107_0_0_1"/>
<dbReference type="InParanoid" id="F4S0U8"/>